<dbReference type="InterPro" id="IPR011021">
    <property type="entry name" value="Arrestin-like_N"/>
</dbReference>
<dbReference type="InterPro" id="IPR050357">
    <property type="entry name" value="Arrestin_domain-protein"/>
</dbReference>
<dbReference type="PANTHER" id="PTHR11188:SF173">
    <property type="entry name" value="PROTEIN TTM-2"/>
    <property type="match status" value="1"/>
</dbReference>
<dbReference type="Proteomes" id="UP000252519">
    <property type="component" value="Unassembled WGS sequence"/>
</dbReference>
<dbReference type="STRING" id="29170.A0A368GR65"/>
<gene>
    <name evidence="4" type="ORF">ANCCAN_07040</name>
</gene>
<evidence type="ECO:0000259" key="3">
    <source>
        <dbReference type="Pfam" id="PF00339"/>
    </source>
</evidence>
<reference evidence="4 5" key="1">
    <citation type="submission" date="2014-10" db="EMBL/GenBank/DDBJ databases">
        <title>Draft genome of the hookworm Ancylostoma caninum.</title>
        <authorList>
            <person name="Mitreva M."/>
        </authorList>
    </citation>
    <scope>NUCLEOTIDE SEQUENCE [LARGE SCALE GENOMIC DNA]</scope>
    <source>
        <strain evidence="4 5">Baltimore</strain>
    </source>
</reference>
<dbReference type="GO" id="GO:0015031">
    <property type="term" value="P:protein transport"/>
    <property type="evidence" value="ECO:0007669"/>
    <property type="project" value="TreeGrafter"/>
</dbReference>
<dbReference type="OrthoDB" id="2333384at2759"/>
<dbReference type="Gene3D" id="2.60.40.640">
    <property type="match status" value="1"/>
</dbReference>
<feature type="domain" description="Arrestin-like N-terminal" evidence="3">
    <location>
        <begin position="21"/>
        <end position="150"/>
    </location>
</feature>
<proteinExistence type="inferred from homology"/>
<keyword evidence="2" id="KW-0732">Signal</keyword>
<comment type="similarity">
    <text evidence="1">Belongs to the arrestin family.</text>
</comment>
<dbReference type="InterPro" id="IPR014756">
    <property type="entry name" value="Ig_E-set"/>
</dbReference>
<dbReference type="Pfam" id="PF00339">
    <property type="entry name" value="Arrestin_N"/>
    <property type="match status" value="1"/>
</dbReference>
<dbReference type="SUPFAM" id="SSF81296">
    <property type="entry name" value="E set domains"/>
    <property type="match status" value="1"/>
</dbReference>
<organism evidence="4 5">
    <name type="scientific">Ancylostoma caninum</name>
    <name type="common">Dog hookworm</name>
    <dbReference type="NCBI Taxonomy" id="29170"/>
    <lineage>
        <taxon>Eukaryota</taxon>
        <taxon>Metazoa</taxon>
        <taxon>Ecdysozoa</taxon>
        <taxon>Nematoda</taxon>
        <taxon>Chromadorea</taxon>
        <taxon>Rhabditida</taxon>
        <taxon>Rhabditina</taxon>
        <taxon>Rhabditomorpha</taxon>
        <taxon>Strongyloidea</taxon>
        <taxon>Ancylostomatidae</taxon>
        <taxon>Ancylostomatinae</taxon>
        <taxon>Ancylostoma</taxon>
    </lineage>
</organism>
<comment type="caution">
    <text evidence="4">The sequence shown here is derived from an EMBL/GenBank/DDBJ whole genome shotgun (WGS) entry which is preliminary data.</text>
</comment>
<evidence type="ECO:0000313" key="5">
    <source>
        <dbReference type="Proteomes" id="UP000252519"/>
    </source>
</evidence>
<protein>
    <submittedName>
        <fullName evidence="4">Arrestin domain protein</fullName>
    </submittedName>
</protein>
<dbReference type="EMBL" id="JOJR01000071">
    <property type="protein sequence ID" value="RCN46861.1"/>
    <property type="molecule type" value="Genomic_DNA"/>
</dbReference>
<name>A0A368GR65_ANCCA</name>
<dbReference type="PANTHER" id="PTHR11188">
    <property type="entry name" value="ARRESTIN DOMAIN CONTAINING PROTEIN"/>
    <property type="match status" value="1"/>
</dbReference>
<keyword evidence="5" id="KW-1185">Reference proteome</keyword>
<dbReference type="InterPro" id="IPR014752">
    <property type="entry name" value="Arrestin-like_C"/>
</dbReference>
<evidence type="ECO:0000256" key="1">
    <source>
        <dbReference type="ARBA" id="ARBA00005298"/>
    </source>
</evidence>
<accession>A0A368GR65</accession>
<feature type="chain" id="PRO_5017066874" evidence="2">
    <location>
        <begin position="17"/>
        <end position="174"/>
    </location>
</feature>
<dbReference type="GO" id="GO:0005737">
    <property type="term" value="C:cytoplasm"/>
    <property type="evidence" value="ECO:0007669"/>
    <property type="project" value="TreeGrafter"/>
</dbReference>
<dbReference type="AlphaFoldDB" id="A0A368GR65"/>
<sequence>MSSFTLVYVIFSVVSMENVRVEVCTDKAVYVPGQSITGSVFIVTSKAIPVDSVRARLYGDISVQFTNKDFYSFANRRVFVNEEKELWHYSTLQEMLDMTSVDMNANHRKTGFLTGRSQFRFAFQLPYELATSFSCSGSPVQVKYLISASLRGLKVSGPSEIVSLFDPILLDNNK</sequence>
<feature type="signal peptide" evidence="2">
    <location>
        <begin position="1"/>
        <end position="16"/>
    </location>
</feature>
<evidence type="ECO:0000256" key="2">
    <source>
        <dbReference type="SAM" id="SignalP"/>
    </source>
</evidence>
<evidence type="ECO:0000313" key="4">
    <source>
        <dbReference type="EMBL" id="RCN46861.1"/>
    </source>
</evidence>